<evidence type="ECO:0000256" key="2">
    <source>
        <dbReference type="ARBA" id="ARBA00009418"/>
    </source>
</evidence>
<evidence type="ECO:0000256" key="1">
    <source>
        <dbReference type="ARBA" id="ARBA00004604"/>
    </source>
</evidence>
<dbReference type="PANTHER" id="PTHR21738">
    <property type="entry name" value="RIBOSOMAL RNA PROCESSING PROTEIN 36 HOMOLOG"/>
    <property type="match status" value="1"/>
</dbReference>
<evidence type="ECO:0000313" key="6">
    <source>
        <dbReference type="EMBL" id="KAL0014541.1"/>
    </source>
</evidence>
<keyword evidence="4" id="KW-0698">rRNA processing</keyword>
<comment type="similarity">
    <text evidence="2">Belongs to the RRP36 family.</text>
</comment>
<dbReference type="InterPro" id="IPR009292">
    <property type="entry name" value="RRP36"/>
</dbReference>
<reference evidence="6 7" key="1">
    <citation type="submission" date="2024-01" db="EMBL/GenBank/DDBJ databases">
        <title>A telomere-to-telomere, gap-free genome of sweet tea (Lithocarpus litseifolius).</title>
        <authorList>
            <person name="Zhou J."/>
        </authorList>
    </citation>
    <scope>NUCLEOTIDE SEQUENCE [LARGE SCALE GENOMIC DNA]</scope>
    <source>
        <strain evidence="6">Zhou-2022a</strain>
        <tissue evidence="6">Leaf</tissue>
    </source>
</reference>
<comment type="caution">
    <text evidence="6">The sequence shown here is derived from an EMBL/GenBank/DDBJ whole genome shotgun (WGS) entry which is preliminary data.</text>
</comment>
<evidence type="ECO:0000256" key="5">
    <source>
        <dbReference type="ARBA" id="ARBA00023242"/>
    </source>
</evidence>
<evidence type="ECO:0000256" key="3">
    <source>
        <dbReference type="ARBA" id="ARBA00022517"/>
    </source>
</evidence>
<keyword evidence="5" id="KW-0539">Nucleus</keyword>
<dbReference type="EMBL" id="JAZDWU010000001">
    <property type="protein sequence ID" value="KAL0014541.1"/>
    <property type="molecule type" value="Genomic_DNA"/>
</dbReference>
<organism evidence="6 7">
    <name type="scientific">Lithocarpus litseifolius</name>
    <dbReference type="NCBI Taxonomy" id="425828"/>
    <lineage>
        <taxon>Eukaryota</taxon>
        <taxon>Viridiplantae</taxon>
        <taxon>Streptophyta</taxon>
        <taxon>Embryophyta</taxon>
        <taxon>Tracheophyta</taxon>
        <taxon>Spermatophyta</taxon>
        <taxon>Magnoliopsida</taxon>
        <taxon>eudicotyledons</taxon>
        <taxon>Gunneridae</taxon>
        <taxon>Pentapetalae</taxon>
        <taxon>rosids</taxon>
        <taxon>fabids</taxon>
        <taxon>Fagales</taxon>
        <taxon>Fagaceae</taxon>
        <taxon>Lithocarpus</taxon>
    </lineage>
</organism>
<comment type="subcellular location">
    <subcellularLocation>
        <location evidence="1">Nucleus</location>
        <location evidence="1">Nucleolus</location>
    </subcellularLocation>
</comment>
<evidence type="ECO:0000256" key="4">
    <source>
        <dbReference type="ARBA" id="ARBA00022552"/>
    </source>
</evidence>
<evidence type="ECO:0000313" key="7">
    <source>
        <dbReference type="Proteomes" id="UP001459277"/>
    </source>
</evidence>
<accession>A0AAW2E0M8</accession>
<dbReference type="Proteomes" id="UP001459277">
    <property type="component" value="Unassembled WGS sequence"/>
</dbReference>
<keyword evidence="7" id="KW-1185">Reference proteome</keyword>
<dbReference type="GO" id="GO:0000462">
    <property type="term" value="P:maturation of SSU-rRNA from tricistronic rRNA transcript (SSU-rRNA, 5.8S rRNA, LSU-rRNA)"/>
    <property type="evidence" value="ECO:0007669"/>
    <property type="project" value="TreeGrafter"/>
</dbReference>
<gene>
    <name evidence="6" type="ORF">SO802_001610</name>
</gene>
<dbReference type="PANTHER" id="PTHR21738:SF0">
    <property type="entry name" value="RIBOSOMAL RNA PROCESSING PROTEIN 36 HOMOLOG"/>
    <property type="match status" value="1"/>
</dbReference>
<protein>
    <submittedName>
        <fullName evidence="6">Uncharacterized protein</fullName>
    </submittedName>
</protein>
<dbReference type="GO" id="GO:0030686">
    <property type="term" value="C:90S preribosome"/>
    <property type="evidence" value="ECO:0007669"/>
    <property type="project" value="TreeGrafter"/>
</dbReference>
<dbReference type="GO" id="GO:0005730">
    <property type="term" value="C:nucleolus"/>
    <property type="evidence" value="ECO:0007669"/>
    <property type="project" value="UniProtKB-SubCell"/>
</dbReference>
<proteinExistence type="inferred from homology"/>
<dbReference type="AlphaFoldDB" id="A0AAW2E0M8"/>
<sequence>MKLRKQLAKSNDAEIVDELKKNISCIGCANSRYNRWGPPEPKNRTALGADRKCRGQRAEVMDLSDTGKLGAVLLGAIRKQRLIEKYEDLKASGKHDTFIEKRRKKNVAKHHRYMPYRRRSNNRQRATNLMVSRALEMYMCISFLLENTIHALWSCEEIRDAWECDFNWLDRRKIARGSFMDLWEMLGQKPDSKELFAASAWLLWTRRNKARLKQPIIPLQQVSSEAKQYLYKARQPLLNLGQRKKVQFETGVTHTHTRSRIFV</sequence>
<keyword evidence="3" id="KW-0690">Ribosome biogenesis</keyword>
<name>A0AAW2E0M8_9ROSI</name>